<reference evidence="4 6" key="2">
    <citation type="journal article" date="2019" name="Nat. Med.">
        <title>A library of human gut bacterial isolates paired with longitudinal multiomics data enables mechanistic microbiome research.</title>
        <authorList>
            <person name="Poyet M."/>
            <person name="Groussin M."/>
            <person name="Gibbons S.M."/>
            <person name="Avila-Pacheco J."/>
            <person name="Jiang X."/>
            <person name="Kearney S.M."/>
            <person name="Perrotta A.R."/>
            <person name="Berdy B."/>
            <person name="Zhao S."/>
            <person name="Lieberman T.D."/>
            <person name="Swanson P.K."/>
            <person name="Smith M."/>
            <person name="Roesemann S."/>
            <person name="Alexander J.E."/>
            <person name="Rich S.A."/>
            <person name="Livny J."/>
            <person name="Vlamakis H."/>
            <person name="Clish C."/>
            <person name="Bullock K."/>
            <person name="Deik A."/>
            <person name="Scott J."/>
            <person name="Pierce K.A."/>
            <person name="Xavier R.J."/>
            <person name="Alm E.J."/>
        </authorList>
    </citation>
    <scope>NUCLEOTIDE SEQUENCE [LARGE SCALE GENOMIC DNA]</scope>
    <source>
        <strain evidence="4 6">BIOML-A19</strain>
    </source>
</reference>
<evidence type="ECO:0000256" key="1">
    <source>
        <dbReference type="SAM" id="SignalP"/>
    </source>
</evidence>
<organism evidence="3 5">
    <name type="scientific">Bacteroides caccae</name>
    <dbReference type="NCBI Taxonomy" id="47678"/>
    <lineage>
        <taxon>Bacteria</taxon>
        <taxon>Pseudomonadati</taxon>
        <taxon>Bacteroidota</taxon>
        <taxon>Bacteroidia</taxon>
        <taxon>Bacteroidales</taxon>
        <taxon>Bacteroidaceae</taxon>
        <taxon>Bacteroides</taxon>
    </lineage>
</organism>
<dbReference type="Pfam" id="PF09603">
    <property type="entry name" value="Fib_succ_major"/>
    <property type="match status" value="1"/>
</dbReference>
<feature type="domain" description="Fibrobacter succinogenes major paralogous" evidence="2">
    <location>
        <begin position="277"/>
        <end position="477"/>
    </location>
</feature>
<dbReference type="Proteomes" id="UP000095657">
    <property type="component" value="Unassembled WGS sequence"/>
</dbReference>
<gene>
    <name evidence="3" type="ORF">ERS852494_00086</name>
    <name evidence="4" type="ORF">F2Y31_00780</name>
</gene>
<proteinExistence type="predicted"/>
<reference evidence="3 5" key="1">
    <citation type="submission" date="2015-09" db="EMBL/GenBank/DDBJ databases">
        <authorList>
            <consortium name="Pathogen Informatics"/>
        </authorList>
    </citation>
    <scope>NUCLEOTIDE SEQUENCE [LARGE SCALE GENOMIC DNA]</scope>
    <source>
        <strain evidence="3 5">2789STDY5834880</strain>
    </source>
</reference>
<evidence type="ECO:0000313" key="5">
    <source>
        <dbReference type="Proteomes" id="UP000095657"/>
    </source>
</evidence>
<evidence type="ECO:0000313" key="6">
    <source>
        <dbReference type="Proteomes" id="UP000368418"/>
    </source>
</evidence>
<evidence type="ECO:0000313" key="4">
    <source>
        <dbReference type="EMBL" id="KAA5503820.1"/>
    </source>
</evidence>
<protein>
    <submittedName>
        <fullName evidence="3">Fibrobacter succinogenes major domain (Fib_succ_major)</fullName>
    </submittedName>
</protein>
<feature type="signal peptide" evidence="1">
    <location>
        <begin position="1"/>
        <end position="21"/>
    </location>
</feature>
<dbReference type="InterPro" id="IPR011871">
    <property type="entry name" value="Fib_succ_major"/>
</dbReference>
<accession>A0A174FP75</accession>
<keyword evidence="1" id="KW-0732">Signal</keyword>
<name>A0A174FP75_9BACE</name>
<evidence type="ECO:0000313" key="3">
    <source>
        <dbReference type="EMBL" id="CUO52034.1"/>
    </source>
</evidence>
<dbReference type="EMBL" id="CZAI01000001">
    <property type="protein sequence ID" value="CUO52034.1"/>
    <property type="molecule type" value="Genomic_DNA"/>
</dbReference>
<feature type="chain" id="PRO_5041795128" evidence="1">
    <location>
        <begin position="22"/>
        <end position="482"/>
    </location>
</feature>
<dbReference type="RefSeq" id="WP_082431354.1">
    <property type="nucleotide sequence ID" value="NZ_CACRTB010000007.1"/>
</dbReference>
<dbReference type="AlphaFoldDB" id="A0A174FP75"/>
<dbReference type="Proteomes" id="UP000368418">
    <property type="component" value="Unassembled WGS sequence"/>
</dbReference>
<dbReference type="STRING" id="47678.ERS852494_00086"/>
<evidence type="ECO:0000259" key="2">
    <source>
        <dbReference type="Pfam" id="PF09603"/>
    </source>
</evidence>
<dbReference type="EMBL" id="VVYD01000001">
    <property type="protein sequence ID" value="KAA5503820.1"/>
    <property type="molecule type" value="Genomic_DNA"/>
</dbReference>
<sequence>MKRIRFIYGAMLLVLALAMNACDDYYSVAVAGDPGVTPVVLTTPEESITLPAKDAAGEVEIVTNMENSTISIAVPADAKSWCSAALSGNKIAVTLVDNPRTIARSTILTVKVFSITCKIEVVQEAKTPEPIYPIEGTYKFNIPSVSDFDATKIYKVMDGNLKVAEICLEYLKNDNIASRAVVVYTGEGGAADYTRGFVAYLVDDEGNVSEAIENGGTASFDYAENTLDYVAGTSEAVHTVYLSSYGITKKEPEEAVKETVPEPYLVSDMEGNSYPVVKIGSEVWLGSNLRTTKYSDGTEIPLVPLASLDKSVACCTYPNGSASIDAALYGYLYTSKVVAQEDLLAGSIVDGMWRISTGGGTNAAGLMGNATDWQRLFKYIGKDQLGTLLVSGYTWDNGGAGEFDINSISNLTGLSIVAAGQIYNGTSVWRYSRQAFFFYGNAGRGYNLSEKDAKAVDQAGVREWPHANDACSIRLVRVDNRQ</sequence>